<feature type="domain" description="Calcineurin-like phosphoesterase C-terminal" evidence="2">
    <location>
        <begin position="370"/>
        <end position="551"/>
    </location>
</feature>
<name>A0A366FBG1_9HYPH</name>
<dbReference type="InterPro" id="IPR051918">
    <property type="entry name" value="STPP_CPPED1"/>
</dbReference>
<organism evidence="4 5">
    <name type="scientific">Roseiarcus fermentans</name>
    <dbReference type="NCBI Taxonomy" id="1473586"/>
    <lineage>
        <taxon>Bacteria</taxon>
        <taxon>Pseudomonadati</taxon>
        <taxon>Pseudomonadota</taxon>
        <taxon>Alphaproteobacteria</taxon>
        <taxon>Hyphomicrobiales</taxon>
        <taxon>Roseiarcaceae</taxon>
        <taxon>Roseiarcus</taxon>
    </lineage>
</organism>
<reference evidence="4 5" key="1">
    <citation type="submission" date="2018-06" db="EMBL/GenBank/DDBJ databases">
        <title>Genomic Encyclopedia of Type Strains, Phase IV (KMG-IV): sequencing the most valuable type-strain genomes for metagenomic binning, comparative biology and taxonomic classification.</title>
        <authorList>
            <person name="Goeker M."/>
        </authorList>
    </citation>
    <scope>NUCLEOTIDE SEQUENCE [LARGE SCALE GENOMIC DNA]</scope>
    <source>
        <strain evidence="4 5">DSM 24875</strain>
    </source>
</reference>
<dbReference type="SUPFAM" id="SSF56300">
    <property type="entry name" value="Metallo-dependent phosphatases"/>
    <property type="match status" value="1"/>
</dbReference>
<dbReference type="EMBL" id="QNRK01000015">
    <property type="protein sequence ID" value="RBP11971.1"/>
    <property type="molecule type" value="Genomic_DNA"/>
</dbReference>
<dbReference type="InterPro" id="IPR032288">
    <property type="entry name" value="Metallophos_C"/>
</dbReference>
<dbReference type="InterPro" id="IPR032285">
    <property type="entry name" value="Metallophos_N"/>
</dbReference>
<evidence type="ECO:0000259" key="1">
    <source>
        <dbReference type="Pfam" id="PF00149"/>
    </source>
</evidence>
<dbReference type="Pfam" id="PF00149">
    <property type="entry name" value="Metallophos"/>
    <property type="match status" value="1"/>
</dbReference>
<dbReference type="AlphaFoldDB" id="A0A366FBG1"/>
<dbReference type="InterPro" id="IPR004843">
    <property type="entry name" value="Calcineurin-like_PHP"/>
</dbReference>
<feature type="domain" description="Calcineurin-like phosphoesterase N-terminal" evidence="3">
    <location>
        <begin position="56"/>
        <end position="115"/>
    </location>
</feature>
<feature type="domain" description="Calcineurin-like phosphoesterase" evidence="1">
    <location>
        <begin position="156"/>
        <end position="349"/>
    </location>
</feature>
<dbReference type="PANTHER" id="PTHR43143">
    <property type="entry name" value="METALLOPHOSPHOESTERASE, CALCINEURIN SUPERFAMILY"/>
    <property type="match status" value="1"/>
</dbReference>
<proteinExistence type="predicted"/>
<evidence type="ECO:0000313" key="4">
    <source>
        <dbReference type="EMBL" id="RBP11971.1"/>
    </source>
</evidence>
<dbReference type="PANTHER" id="PTHR43143:SF6">
    <property type="entry name" value="BLL3016 PROTEIN"/>
    <property type="match status" value="1"/>
</dbReference>
<dbReference type="Gene3D" id="3.60.21.10">
    <property type="match status" value="1"/>
</dbReference>
<evidence type="ECO:0000259" key="2">
    <source>
        <dbReference type="Pfam" id="PF16370"/>
    </source>
</evidence>
<gene>
    <name evidence="4" type="ORF">DFR50_11578</name>
</gene>
<dbReference type="Pfam" id="PF16371">
    <property type="entry name" value="MetallophosN"/>
    <property type="match status" value="1"/>
</dbReference>
<dbReference type="GO" id="GO:0016787">
    <property type="term" value="F:hydrolase activity"/>
    <property type="evidence" value="ECO:0007669"/>
    <property type="project" value="InterPro"/>
</dbReference>
<dbReference type="Pfam" id="PF16370">
    <property type="entry name" value="MetallophosC"/>
    <property type="match status" value="1"/>
</dbReference>
<evidence type="ECO:0000259" key="3">
    <source>
        <dbReference type="Pfam" id="PF16371"/>
    </source>
</evidence>
<dbReference type="InterPro" id="IPR006311">
    <property type="entry name" value="TAT_signal"/>
</dbReference>
<dbReference type="InterPro" id="IPR029052">
    <property type="entry name" value="Metallo-depent_PP-like"/>
</dbReference>
<sequence length="561" mass="60959">MADHIELTRREALLAAAGSLALAAVDAAPALAQAAATVSGVVFEDRDGSSAAGPGNPGLAGVLVSNGRDVAVTGPDGRYALPLPDEATIFVVKPAGYGPPLDPATNLPRFYRHHRPIGSPASLGLLFEGIAPTGPLPASLDFALKRQDEPKAFDVVLITDPQPENEAEVDFIREDLIQALSGTNAQFGLTAGDVMFDDLSLYPRLNAIIGTIGLPWWNIGGNHDLNFEAPDRTYSRETFKRVYGPNYYAFFYGQTLFLMLDNVDYLGPDPTKPRGSGKYEGRFDAAQLDFVRDLLAHTPPETLIVAVMHIPLRTFLGTEAYQNTANMAAFFALLEGRKHTVSFSGHTHTTEHHYFGKDDGWSGETPHHQHVLTALSGSWWSGPFDHRGVASADSRDGTPNGFHILSIDGSDYSTRFVPAKEPNGRQMRLSVLSRFHGIAKETDRAFRQEQLLGSPVARAALGASTLVANVFDAGEKTNVTMRIGDRPPVAMKRELRPDPFVEEVFSRNEATRKAWVKADPSSHLWTARLPADLAPGAWRVDVEAVNEYGKTVTGRLALEVT</sequence>
<comment type="caution">
    <text evidence="4">The sequence shown here is derived from an EMBL/GenBank/DDBJ whole genome shotgun (WGS) entry which is preliminary data.</text>
</comment>
<protein>
    <submittedName>
        <fullName evidence="4">Calcineurin-like phosphoesterase family protein</fullName>
    </submittedName>
</protein>
<dbReference type="Proteomes" id="UP000253529">
    <property type="component" value="Unassembled WGS sequence"/>
</dbReference>
<evidence type="ECO:0000313" key="5">
    <source>
        <dbReference type="Proteomes" id="UP000253529"/>
    </source>
</evidence>
<dbReference type="RefSeq" id="WP_113890086.1">
    <property type="nucleotide sequence ID" value="NZ_QNRK01000015.1"/>
</dbReference>
<dbReference type="PROSITE" id="PS51318">
    <property type="entry name" value="TAT"/>
    <property type="match status" value="1"/>
</dbReference>
<dbReference type="OrthoDB" id="9784378at2"/>
<accession>A0A366FBG1</accession>
<keyword evidence="5" id="KW-1185">Reference proteome</keyword>